<dbReference type="Pfam" id="PF22543">
    <property type="entry name" value="Rieske_4"/>
    <property type="match status" value="1"/>
</dbReference>
<evidence type="ECO:0000256" key="4">
    <source>
        <dbReference type="ARBA" id="ARBA00023014"/>
    </source>
</evidence>
<keyword evidence="1" id="KW-0001">2Fe-2S</keyword>
<evidence type="ECO:0000313" key="7">
    <source>
        <dbReference type="RefSeq" id="XP_005099496.1"/>
    </source>
</evidence>
<gene>
    <name evidence="7" type="primary">LOC101852412</name>
</gene>
<dbReference type="SUPFAM" id="SSF50022">
    <property type="entry name" value="ISP domain"/>
    <property type="match status" value="1"/>
</dbReference>
<evidence type="ECO:0000256" key="3">
    <source>
        <dbReference type="ARBA" id="ARBA00023004"/>
    </source>
</evidence>
<evidence type="ECO:0000256" key="1">
    <source>
        <dbReference type="ARBA" id="ARBA00022714"/>
    </source>
</evidence>
<keyword evidence="3" id="KW-0408">Iron</keyword>
<dbReference type="InterPro" id="IPR017941">
    <property type="entry name" value="Rieske_2Fe-2S"/>
</dbReference>
<keyword evidence="6" id="KW-1185">Reference proteome</keyword>
<feature type="domain" description="Rieske" evidence="5">
    <location>
        <begin position="57"/>
        <end position="159"/>
    </location>
</feature>
<name>A0ABM0JR04_APLCA</name>
<dbReference type="RefSeq" id="XP_005099496.1">
    <property type="nucleotide sequence ID" value="XM_005099439.3"/>
</dbReference>
<proteinExistence type="predicted"/>
<accession>A0ABM0JR04</accession>
<dbReference type="Proteomes" id="UP000694888">
    <property type="component" value="Unplaced"/>
</dbReference>
<dbReference type="Gene3D" id="2.102.10.10">
    <property type="entry name" value="Rieske [2Fe-2S] iron-sulphur domain"/>
    <property type="match status" value="1"/>
</dbReference>
<dbReference type="PROSITE" id="PS51296">
    <property type="entry name" value="RIESKE"/>
    <property type="match status" value="1"/>
</dbReference>
<evidence type="ECO:0000259" key="5">
    <source>
        <dbReference type="PROSITE" id="PS51296"/>
    </source>
</evidence>
<dbReference type="InterPro" id="IPR036922">
    <property type="entry name" value="Rieske_2Fe-2S_sf"/>
</dbReference>
<sequence>MSNVASRMEAEDNKLYLPVPGVKLQDLLDWQDPDQRNHRHLVHVSNPNHELKVSFDSMNSAESHVHRKCFGQAVDLNDDTIALFRIGKEVYATQAKCPHAGGPLHLADIEELVLGQVSLRCPWHKWTFNIDNGCSISPPGRNVVARTYPVKVGSGGELRIGFESFGPSAFEMDF</sequence>
<evidence type="ECO:0000313" key="6">
    <source>
        <dbReference type="Proteomes" id="UP000694888"/>
    </source>
</evidence>
<dbReference type="InterPro" id="IPR054716">
    <property type="entry name" value="Sol_Rieske_ferrdox_dom"/>
</dbReference>
<dbReference type="PANTHER" id="PTHR21496:SF25">
    <property type="entry name" value="RIESKE DOMAIN-CONTAINING PROTEIN"/>
    <property type="match status" value="1"/>
</dbReference>
<evidence type="ECO:0000256" key="2">
    <source>
        <dbReference type="ARBA" id="ARBA00022723"/>
    </source>
</evidence>
<dbReference type="GeneID" id="101852412"/>
<organism evidence="6 7">
    <name type="scientific">Aplysia californica</name>
    <name type="common">California sea hare</name>
    <dbReference type="NCBI Taxonomy" id="6500"/>
    <lineage>
        <taxon>Eukaryota</taxon>
        <taxon>Metazoa</taxon>
        <taxon>Spiralia</taxon>
        <taxon>Lophotrochozoa</taxon>
        <taxon>Mollusca</taxon>
        <taxon>Gastropoda</taxon>
        <taxon>Heterobranchia</taxon>
        <taxon>Euthyneura</taxon>
        <taxon>Tectipleura</taxon>
        <taxon>Aplysiida</taxon>
        <taxon>Aplysioidea</taxon>
        <taxon>Aplysiidae</taxon>
        <taxon>Aplysia</taxon>
    </lineage>
</organism>
<protein>
    <submittedName>
        <fullName evidence="7">Rieske domain-containing protein</fullName>
    </submittedName>
</protein>
<reference evidence="7" key="1">
    <citation type="submission" date="2025-08" db="UniProtKB">
        <authorList>
            <consortium name="RefSeq"/>
        </authorList>
    </citation>
    <scope>IDENTIFICATION</scope>
</reference>
<dbReference type="PANTHER" id="PTHR21496">
    <property type="entry name" value="FERREDOXIN-RELATED"/>
    <property type="match status" value="1"/>
</dbReference>
<keyword evidence="4" id="KW-0411">Iron-sulfur</keyword>
<keyword evidence="2" id="KW-0479">Metal-binding</keyword>